<dbReference type="Proteomes" id="UP000187209">
    <property type="component" value="Unassembled WGS sequence"/>
</dbReference>
<gene>
    <name evidence="1" type="ORF">SteCoe_20364</name>
</gene>
<protein>
    <submittedName>
        <fullName evidence="1">Uncharacterized protein</fullName>
    </submittedName>
</protein>
<keyword evidence="2" id="KW-1185">Reference proteome</keyword>
<dbReference type="EMBL" id="MPUH01000463">
    <property type="protein sequence ID" value="OMJ79594.1"/>
    <property type="molecule type" value="Genomic_DNA"/>
</dbReference>
<sequence>MSKENSCLRENVKSQTNGLRQEILLLRINIENESFVNKNCNMSNELLQTKNRISANEQSFQSMDKRYKLAVTEKEYLENLLSSYKSMDRSFSNSYHN</sequence>
<organism evidence="1 2">
    <name type="scientific">Stentor coeruleus</name>
    <dbReference type="NCBI Taxonomy" id="5963"/>
    <lineage>
        <taxon>Eukaryota</taxon>
        <taxon>Sar</taxon>
        <taxon>Alveolata</taxon>
        <taxon>Ciliophora</taxon>
        <taxon>Postciliodesmatophora</taxon>
        <taxon>Heterotrichea</taxon>
        <taxon>Heterotrichida</taxon>
        <taxon>Stentoridae</taxon>
        <taxon>Stentor</taxon>
    </lineage>
</organism>
<dbReference type="AlphaFoldDB" id="A0A1R2BS53"/>
<name>A0A1R2BS53_9CILI</name>
<comment type="caution">
    <text evidence="1">The sequence shown here is derived from an EMBL/GenBank/DDBJ whole genome shotgun (WGS) entry which is preliminary data.</text>
</comment>
<evidence type="ECO:0000313" key="1">
    <source>
        <dbReference type="EMBL" id="OMJ79594.1"/>
    </source>
</evidence>
<accession>A0A1R2BS53</accession>
<evidence type="ECO:0000313" key="2">
    <source>
        <dbReference type="Proteomes" id="UP000187209"/>
    </source>
</evidence>
<reference evidence="1 2" key="1">
    <citation type="submission" date="2016-11" db="EMBL/GenBank/DDBJ databases">
        <title>The macronuclear genome of Stentor coeruleus: a giant cell with tiny introns.</title>
        <authorList>
            <person name="Slabodnick M."/>
            <person name="Ruby J.G."/>
            <person name="Reiff S.B."/>
            <person name="Swart E.C."/>
            <person name="Gosai S."/>
            <person name="Prabakaran S."/>
            <person name="Witkowska E."/>
            <person name="Larue G.E."/>
            <person name="Fisher S."/>
            <person name="Freeman R.M."/>
            <person name="Gunawardena J."/>
            <person name="Chu W."/>
            <person name="Stover N.A."/>
            <person name="Gregory B.D."/>
            <person name="Nowacki M."/>
            <person name="Derisi J."/>
            <person name="Roy S.W."/>
            <person name="Marshall W.F."/>
            <person name="Sood P."/>
        </authorList>
    </citation>
    <scope>NUCLEOTIDE SEQUENCE [LARGE SCALE GENOMIC DNA]</scope>
    <source>
        <strain evidence="1">WM001</strain>
    </source>
</reference>
<proteinExistence type="predicted"/>